<name>A0ABW8ECS4_STRT5</name>
<dbReference type="Pfam" id="PF21833">
    <property type="entry name" value="DUF6893"/>
    <property type="match status" value="1"/>
</dbReference>
<accession>A0ABW8ECS4</accession>
<sequence length="37" mass="4041">MKKAIICGAAAVGTTLAAALLKAFLPDVRRYLHIRRM</sequence>
<dbReference type="InterPro" id="IPR054188">
    <property type="entry name" value="DUF6893"/>
</dbReference>
<proteinExistence type="predicted"/>
<gene>
    <name evidence="1" type="ORF">ACIO7M_07965</name>
</gene>
<comment type="caution">
    <text evidence="1">The sequence shown here is derived from an EMBL/GenBank/DDBJ whole genome shotgun (WGS) entry which is preliminary data.</text>
</comment>
<reference evidence="1 2" key="1">
    <citation type="submission" date="2024-10" db="EMBL/GenBank/DDBJ databases">
        <title>The Natural Products Discovery Center: Release of the First 8490 Sequenced Strains for Exploring Actinobacteria Biosynthetic Diversity.</title>
        <authorList>
            <person name="Kalkreuter E."/>
            <person name="Kautsar S.A."/>
            <person name="Yang D."/>
            <person name="Bader C.D."/>
            <person name="Teijaro C.N."/>
            <person name="Fluegel L."/>
            <person name="Davis C.M."/>
            <person name="Simpson J.R."/>
            <person name="Lauterbach L."/>
            <person name="Steele A.D."/>
            <person name="Gui C."/>
            <person name="Meng S."/>
            <person name="Li G."/>
            <person name="Viehrig K."/>
            <person name="Ye F."/>
            <person name="Su P."/>
            <person name="Kiefer A.F."/>
            <person name="Nichols A."/>
            <person name="Cepeda A.J."/>
            <person name="Yan W."/>
            <person name="Fan B."/>
            <person name="Jiang Y."/>
            <person name="Adhikari A."/>
            <person name="Zheng C.-J."/>
            <person name="Schuster L."/>
            <person name="Cowan T.M."/>
            <person name="Smanski M.J."/>
            <person name="Chevrette M.G."/>
            <person name="De Carvalho L.P.S."/>
            <person name="Shen B."/>
        </authorList>
    </citation>
    <scope>NUCLEOTIDE SEQUENCE [LARGE SCALE GENOMIC DNA]</scope>
    <source>
        <strain evidence="1 2">NPDC087220</strain>
    </source>
</reference>
<evidence type="ECO:0000313" key="2">
    <source>
        <dbReference type="Proteomes" id="UP001617351"/>
    </source>
</evidence>
<protein>
    <submittedName>
        <fullName evidence="1">DUF6893 family small protein</fullName>
    </submittedName>
</protein>
<dbReference type="Proteomes" id="UP001617351">
    <property type="component" value="Unassembled WGS sequence"/>
</dbReference>
<evidence type="ECO:0000313" key="1">
    <source>
        <dbReference type="EMBL" id="MFJ2821030.1"/>
    </source>
</evidence>
<dbReference type="EMBL" id="JBIUYY010000003">
    <property type="protein sequence ID" value="MFJ2821030.1"/>
    <property type="molecule type" value="Genomic_DNA"/>
</dbReference>
<dbReference type="RefSeq" id="WP_390336176.1">
    <property type="nucleotide sequence ID" value="NZ_JBFANW010001121.1"/>
</dbReference>
<keyword evidence="2" id="KW-1185">Reference proteome</keyword>
<organism evidence="1 2">
    <name type="scientific">Streptomyces toxytricini</name>
    <name type="common">Actinomyces toxytricini</name>
    <dbReference type="NCBI Taxonomy" id="67369"/>
    <lineage>
        <taxon>Bacteria</taxon>
        <taxon>Bacillati</taxon>
        <taxon>Actinomycetota</taxon>
        <taxon>Actinomycetes</taxon>
        <taxon>Kitasatosporales</taxon>
        <taxon>Streptomycetaceae</taxon>
        <taxon>Streptomyces</taxon>
    </lineage>
</organism>